<evidence type="ECO:0008006" key="4">
    <source>
        <dbReference type="Google" id="ProtNLM"/>
    </source>
</evidence>
<dbReference type="KEGG" id="ptan:CRYO30217_00183"/>
<name>A0A916JJB5_9FLAO</name>
<keyword evidence="3" id="KW-1185">Reference proteome</keyword>
<feature type="compositionally biased region" description="Acidic residues" evidence="1">
    <location>
        <begin position="152"/>
        <end position="167"/>
    </location>
</feature>
<evidence type="ECO:0000313" key="2">
    <source>
        <dbReference type="EMBL" id="CAG5076729.1"/>
    </source>
</evidence>
<sequence length="182" mass="21201">MSSENEYVIQYSGLKLGTHTFDFEIGSKFFESFEYSDIQECAVHVKMSMEKSSTMMVLLFDVEGKVEFPCDRCLEPVSLPIHGDYRQVVKFSDYEESSDEEIIILPTGEYEIDVKKLIYDFIMLSVPLKRAHEEGECDEELVEKLNDFLIDELPEEPTDSEENEDDIDPRWQALKDLKNKEN</sequence>
<feature type="compositionally biased region" description="Basic and acidic residues" evidence="1">
    <location>
        <begin position="173"/>
        <end position="182"/>
    </location>
</feature>
<dbReference type="Proteomes" id="UP000683507">
    <property type="component" value="Chromosome"/>
</dbReference>
<dbReference type="RefSeq" id="WP_258540423.1">
    <property type="nucleotide sequence ID" value="NZ_OU015584.1"/>
</dbReference>
<dbReference type="InterPro" id="IPR003772">
    <property type="entry name" value="YceD"/>
</dbReference>
<evidence type="ECO:0000313" key="3">
    <source>
        <dbReference type="Proteomes" id="UP000683507"/>
    </source>
</evidence>
<accession>A0A916JJB5</accession>
<dbReference type="EMBL" id="OU015584">
    <property type="protein sequence ID" value="CAG5076729.1"/>
    <property type="molecule type" value="Genomic_DNA"/>
</dbReference>
<dbReference type="Pfam" id="PF02620">
    <property type="entry name" value="YceD"/>
    <property type="match status" value="1"/>
</dbReference>
<reference evidence="2" key="1">
    <citation type="submission" date="2021-04" db="EMBL/GenBank/DDBJ databases">
        <authorList>
            <person name="Rodrigo-Torres L."/>
            <person name="Arahal R. D."/>
            <person name="Lucena T."/>
        </authorList>
    </citation>
    <scope>NUCLEOTIDE SEQUENCE</scope>
    <source>
        <strain evidence="2">AS29M-1</strain>
    </source>
</reference>
<gene>
    <name evidence="2" type="ORF">CRYO30217_00183</name>
</gene>
<proteinExistence type="predicted"/>
<protein>
    <recommendedName>
        <fullName evidence="4">DUF177 domain-containing protein</fullName>
    </recommendedName>
</protein>
<evidence type="ECO:0000256" key="1">
    <source>
        <dbReference type="SAM" id="MobiDB-lite"/>
    </source>
</evidence>
<feature type="region of interest" description="Disordered" evidence="1">
    <location>
        <begin position="152"/>
        <end position="182"/>
    </location>
</feature>
<dbReference type="AlphaFoldDB" id="A0A916JJB5"/>
<organism evidence="2 3">
    <name type="scientific">Parvicella tangerina</name>
    <dbReference type="NCBI Taxonomy" id="2829795"/>
    <lineage>
        <taxon>Bacteria</taxon>
        <taxon>Pseudomonadati</taxon>
        <taxon>Bacteroidota</taxon>
        <taxon>Flavobacteriia</taxon>
        <taxon>Flavobacteriales</taxon>
        <taxon>Parvicellaceae</taxon>
        <taxon>Parvicella</taxon>
    </lineage>
</organism>